<sequence>MTRWTHGLINRLVIVCDIIMALLAAVVAHLHWNFLSWSQIGILWIIGIFSFVQILQFGRAYRVEHYSRVRRQVGHVIFGGIPAGVVVGVCYYAMIPPGYTNLKVLVGWGVTTIIALLFGRLVLVRLGMIQVKRHAVLRRNVVVLGERTRARDLVDRYEQEEGAGGLLSFVGLFTDEPQSTLDTGHPVSPVTGKPYPREQHGVAALLDYARNAQVDMVVITKSWTDPAAISALVGELHQIATDVVVELDPHSFSLNYAHLTMLAGEPALQVQQQPFKGSLGLLKAVEDYVVASIGLILTSPILLAAAIAIKLESPGPVLFKQPRVGRNNKVFDVFKLRTMTVDPNDDGSAGTRRDSPRITRIGRFLRSTSIDELPQLLNVLKGDMSVVGPRPHVPNMLVSPNVVYEAIQHYVSRYRVKPGITGWAQINGSRGPVLSVEKAERRLALDLYYIENWSIWLDFRIMVLTVTKGMAGPSVF</sequence>
<comment type="similarity">
    <text evidence="2">Belongs to the bacterial sugar transferase family.</text>
</comment>
<evidence type="ECO:0000256" key="6">
    <source>
        <dbReference type="ARBA" id="ARBA00023136"/>
    </source>
</evidence>
<comment type="subcellular location">
    <subcellularLocation>
        <location evidence="1">Membrane</location>
        <topology evidence="1">Multi-pass membrane protein</topology>
    </subcellularLocation>
</comment>
<dbReference type="EMBL" id="JAUSVY010000003">
    <property type="protein sequence ID" value="MDQ0504754.1"/>
    <property type="molecule type" value="Genomic_DNA"/>
</dbReference>
<feature type="transmembrane region" description="Helical" evidence="8">
    <location>
        <begin position="73"/>
        <end position="94"/>
    </location>
</feature>
<evidence type="ECO:0000256" key="7">
    <source>
        <dbReference type="ARBA" id="ARBA00023169"/>
    </source>
</evidence>
<feature type="transmembrane region" description="Helical" evidence="8">
    <location>
        <begin position="40"/>
        <end position="61"/>
    </location>
</feature>
<evidence type="ECO:0000256" key="1">
    <source>
        <dbReference type="ARBA" id="ARBA00004141"/>
    </source>
</evidence>
<feature type="transmembrane region" description="Helical" evidence="8">
    <location>
        <begin position="288"/>
        <end position="309"/>
    </location>
</feature>
<dbReference type="Pfam" id="PF02397">
    <property type="entry name" value="Bac_transf"/>
    <property type="match status" value="1"/>
</dbReference>
<gene>
    <name evidence="10" type="ORF">QOZ94_001536</name>
</gene>
<keyword evidence="7" id="KW-0270">Exopolysaccharide synthesis</keyword>
<feature type="transmembrane region" description="Helical" evidence="8">
    <location>
        <begin position="106"/>
        <end position="123"/>
    </location>
</feature>
<name>A0ABU0LC81_XANAG</name>
<keyword evidence="5 8" id="KW-1133">Transmembrane helix</keyword>
<evidence type="ECO:0000256" key="5">
    <source>
        <dbReference type="ARBA" id="ARBA00022989"/>
    </source>
</evidence>
<protein>
    <submittedName>
        <fullName evidence="10">Colanic acid biosynthesis UDP-glucose lipid carrier transferase</fullName>
    </submittedName>
</protein>
<dbReference type="PANTHER" id="PTHR30576">
    <property type="entry name" value="COLANIC BIOSYNTHESIS UDP-GLUCOSE LIPID CARRIER TRANSFERASE"/>
    <property type="match status" value="1"/>
</dbReference>
<feature type="transmembrane region" description="Helical" evidence="8">
    <location>
        <begin position="12"/>
        <end position="34"/>
    </location>
</feature>
<feature type="domain" description="Bacterial sugar transferase" evidence="9">
    <location>
        <begin position="283"/>
        <end position="468"/>
    </location>
</feature>
<accession>A0ABU0LC81</accession>
<dbReference type="RefSeq" id="WP_237346490.1">
    <property type="nucleotide sequence ID" value="NZ_JABWGX010000019.1"/>
</dbReference>
<dbReference type="InterPro" id="IPR003362">
    <property type="entry name" value="Bact_transf"/>
</dbReference>
<dbReference type="Pfam" id="PF13727">
    <property type="entry name" value="CoA_binding_3"/>
    <property type="match status" value="1"/>
</dbReference>
<evidence type="ECO:0000313" key="11">
    <source>
        <dbReference type="Proteomes" id="UP001241747"/>
    </source>
</evidence>
<keyword evidence="4 8" id="KW-0812">Transmembrane</keyword>
<evidence type="ECO:0000256" key="3">
    <source>
        <dbReference type="ARBA" id="ARBA00022679"/>
    </source>
</evidence>
<comment type="caution">
    <text evidence="10">The sequence shown here is derived from an EMBL/GenBank/DDBJ whole genome shotgun (WGS) entry which is preliminary data.</text>
</comment>
<dbReference type="NCBIfam" id="TIGR03025">
    <property type="entry name" value="EPS_sugtrans"/>
    <property type="match status" value="1"/>
</dbReference>
<reference evidence="10 11" key="1">
    <citation type="submission" date="2023-07" db="EMBL/GenBank/DDBJ databases">
        <title>Genomic Encyclopedia of Type Strains, Phase IV (KMG-IV): sequencing the most valuable type-strain genomes for metagenomic binning, comparative biology and taxonomic classification.</title>
        <authorList>
            <person name="Goeker M."/>
        </authorList>
    </citation>
    <scope>NUCLEOTIDE SEQUENCE [LARGE SCALE GENOMIC DNA]</scope>
    <source>
        <strain evidence="10 11">DSM 3770</strain>
    </source>
</reference>
<evidence type="ECO:0000259" key="9">
    <source>
        <dbReference type="Pfam" id="PF02397"/>
    </source>
</evidence>
<dbReference type="GO" id="GO:0016740">
    <property type="term" value="F:transferase activity"/>
    <property type="evidence" value="ECO:0007669"/>
    <property type="project" value="UniProtKB-KW"/>
</dbReference>
<dbReference type="InterPro" id="IPR017475">
    <property type="entry name" value="EPS_sugar_tfrase"/>
</dbReference>
<keyword evidence="11" id="KW-1185">Reference proteome</keyword>
<evidence type="ECO:0000313" key="10">
    <source>
        <dbReference type="EMBL" id="MDQ0504754.1"/>
    </source>
</evidence>
<evidence type="ECO:0000256" key="8">
    <source>
        <dbReference type="SAM" id="Phobius"/>
    </source>
</evidence>
<keyword evidence="6 8" id="KW-0472">Membrane</keyword>
<evidence type="ECO:0000256" key="4">
    <source>
        <dbReference type="ARBA" id="ARBA00022692"/>
    </source>
</evidence>
<organism evidence="10 11">
    <name type="scientific">Xanthobacter agilis</name>
    <dbReference type="NCBI Taxonomy" id="47492"/>
    <lineage>
        <taxon>Bacteria</taxon>
        <taxon>Pseudomonadati</taxon>
        <taxon>Pseudomonadota</taxon>
        <taxon>Alphaproteobacteria</taxon>
        <taxon>Hyphomicrobiales</taxon>
        <taxon>Xanthobacteraceae</taxon>
        <taxon>Xanthobacter</taxon>
    </lineage>
</organism>
<evidence type="ECO:0000256" key="2">
    <source>
        <dbReference type="ARBA" id="ARBA00006464"/>
    </source>
</evidence>
<dbReference type="PANTHER" id="PTHR30576:SF0">
    <property type="entry name" value="UNDECAPRENYL-PHOSPHATE N-ACETYLGALACTOSAMINYL 1-PHOSPHATE TRANSFERASE-RELATED"/>
    <property type="match status" value="1"/>
</dbReference>
<dbReference type="Proteomes" id="UP001241747">
    <property type="component" value="Unassembled WGS sequence"/>
</dbReference>
<keyword evidence="3 10" id="KW-0808">Transferase</keyword>
<proteinExistence type="inferred from homology"/>